<dbReference type="InterPro" id="IPR007193">
    <property type="entry name" value="Upf2/Nmd2_C"/>
</dbReference>
<dbReference type="SMART" id="SM00543">
    <property type="entry name" value="MIF4G"/>
    <property type="match status" value="1"/>
</dbReference>
<feature type="domain" description="MIF4G" evidence="4">
    <location>
        <begin position="73"/>
        <end position="280"/>
    </location>
</feature>
<dbReference type="SUPFAM" id="SSF48371">
    <property type="entry name" value="ARM repeat"/>
    <property type="match status" value="2"/>
</dbReference>
<name>A0A9N6WQV7_9CRUS</name>
<feature type="compositionally biased region" description="Polar residues" evidence="3">
    <location>
        <begin position="491"/>
        <end position="500"/>
    </location>
</feature>
<dbReference type="Gene3D" id="6.10.250.770">
    <property type="match status" value="1"/>
</dbReference>
<gene>
    <name evidence="5" type="primary">EOG090X0143</name>
</gene>
<sequence length="527" mass="60366">MTCNLVEACGKYLLSFPDSFQRTKIYLDQMMRKKTVLVLDSRYNTMIENAYYFVLPPEVASVEKVKQRPPLHNYVRHLLFNELPLKGGGKKVLNLFRKLKWGTEDEVYYIKCLASAWKVKYLHIRNLAGLVAELSLYQEHVGHCVVDAVLEDIRLLMEFPLPKFNQRRVAMIKYLGELYNYRLIDSAVVFKILYSLITFGVETELDPSDNVMRIRLVCTLLDTCGIYFTSGQAKKRLDFFLTYFQYYYLNKKFSPAWDEDIFPIEIDYQVTDVIKLLRPKLKLFTKLQDVCSAVEEMEKEILSKISGVVDVNPTAQLNAIEEDDEYVESETDSVMSVTEEETEVEAVPATNTCKEDDDFLAAFEQMMSENLQERLKETSKPQTDIAVPYTGRRKTESLGGSLGGELGNALKSTESTETTNKTVPFVVMLKKGNKPQLKTLEVPVESDLALNLINRELAEKLENERFKKLTLDFNERQEEEDLQDLMASGSGAKSSVSFNTNRERKVKFQKGAPDADLIFGAPRKKPT</sequence>
<dbReference type="InterPro" id="IPR039762">
    <property type="entry name" value="Nmd2/UPF2"/>
</dbReference>
<comment type="subcellular location">
    <subcellularLocation>
        <location evidence="1">Cytoplasm</location>
    </subcellularLocation>
</comment>
<protein>
    <submittedName>
        <fullName evidence="5">EOG090X0143</fullName>
    </submittedName>
</protein>
<dbReference type="Pfam" id="PF02854">
    <property type="entry name" value="MIF4G"/>
    <property type="match status" value="1"/>
</dbReference>
<dbReference type="GO" id="GO:0005737">
    <property type="term" value="C:cytoplasm"/>
    <property type="evidence" value="ECO:0007669"/>
    <property type="project" value="UniProtKB-SubCell"/>
</dbReference>
<dbReference type="GO" id="GO:0003723">
    <property type="term" value="F:RNA binding"/>
    <property type="evidence" value="ECO:0007669"/>
    <property type="project" value="InterPro"/>
</dbReference>
<dbReference type="Gene3D" id="4.10.80.160">
    <property type="match status" value="1"/>
</dbReference>
<evidence type="ECO:0000256" key="2">
    <source>
        <dbReference type="ARBA" id="ARBA00022490"/>
    </source>
</evidence>
<evidence type="ECO:0000259" key="4">
    <source>
        <dbReference type="SMART" id="SM00543"/>
    </source>
</evidence>
<dbReference type="Gene3D" id="1.25.40.180">
    <property type="match status" value="1"/>
</dbReference>
<feature type="region of interest" description="Disordered" evidence="3">
    <location>
        <begin position="484"/>
        <end position="506"/>
    </location>
</feature>
<evidence type="ECO:0000256" key="3">
    <source>
        <dbReference type="SAM" id="MobiDB-lite"/>
    </source>
</evidence>
<dbReference type="EMBL" id="OC988698">
    <property type="protein sequence ID" value="CAG4645353.1"/>
    <property type="molecule type" value="Genomic_DNA"/>
</dbReference>
<accession>A0A9N6WQV7</accession>
<dbReference type="InterPro" id="IPR003890">
    <property type="entry name" value="MIF4G-like_typ-3"/>
</dbReference>
<dbReference type="GO" id="GO:0000184">
    <property type="term" value="P:nuclear-transcribed mRNA catabolic process, nonsense-mediated decay"/>
    <property type="evidence" value="ECO:0007669"/>
    <property type="project" value="InterPro"/>
</dbReference>
<keyword evidence="2" id="KW-0963">Cytoplasm</keyword>
<organism evidence="5">
    <name type="scientific">Lynceus sp. MCZ IZ 141354</name>
    <dbReference type="NCBI Taxonomy" id="1930659"/>
    <lineage>
        <taxon>Eukaryota</taxon>
        <taxon>Metazoa</taxon>
        <taxon>Ecdysozoa</taxon>
        <taxon>Arthropoda</taxon>
        <taxon>Crustacea</taxon>
        <taxon>Branchiopoda</taxon>
        <taxon>Diplostraca</taxon>
        <taxon>Laevicaudata</taxon>
        <taxon>Lynceidae</taxon>
        <taxon>Lynceus</taxon>
    </lineage>
</organism>
<evidence type="ECO:0000256" key="1">
    <source>
        <dbReference type="ARBA" id="ARBA00004496"/>
    </source>
</evidence>
<evidence type="ECO:0000313" key="5">
    <source>
        <dbReference type="EMBL" id="CAG4645353.1"/>
    </source>
</evidence>
<proteinExistence type="predicted"/>
<dbReference type="PANTHER" id="PTHR12839:SF7">
    <property type="entry name" value="REGULATOR OF NONSENSE TRANSCRIPTS 2"/>
    <property type="match status" value="1"/>
</dbReference>
<dbReference type="PANTHER" id="PTHR12839">
    <property type="entry name" value="NONSENSE-MEDIATED MRNA DECAY PROTEIN 2 UP-FRAMESHIFT SUPPRESSOR 2"/>
    <property type="match status" value="1"/>
</dbReference>
<dbReference type="InterPro" id="IPR016024">
    <property type="entry name" value="ARM-type_fold"/>
</dbReference>
<dbReference type="GO" id="GO:0035145">
    <property type="term" value="C:exon-exon junction complex"/>
    <property type="evidence" value="ECO:0007669"/>
    <property type="project" value="TreeGrafter"/>
</dbReference>
<reference evidence="5" key="1">
    <citation type="submission" date="2021-04" db="EMBL/GenBank/DDBJ databases">
        <authorList>
            <person name="Cornetti L."/>
        </authorList>
    </citation>
    <scope>NUCLEOTIDE SEQUENCE</scope>
</reference>
<dbReference type="Pfam" id="PF04050">
    <property type="entry name" value="Upf2"/>
    <property type="match status" value="1"/>
</dbReference>
<dbReference type="AlphaFoldDB" id="A0A9N6WQV7"/>